<keyword evidence="1" id="KW-0677">Repeat</keyword>
<feature type="repeat" description="PPR" evidence="3">
    <location>
        <begin position="660"/>
        <end position="694"/>
    </location>
</feature>
<protein>
    <submittedName>
        <fullName evidence="5">Pentatricopeptide repeat-containing protein</fullName>
    </submittedName>
</protein>
<name>A0A199W0N1_ANACO</name>
<dbReference type="Pfam" id="PF13041">
    <property type="entry name" value="PPR_2"/>
    <property type="match status" value="4"/>
</dbReference>
<dbReference type="FunFam" id="1.25.40.10:FF:000344">
    <property type="entry name" value="Pentatricopeptide repeat-containing protein"/>
    <property type="match status" value="2"/>
</dbReference>
<evidence type="ECO:0000256" key="1">
    <source>
        <dbReference type="ARBA" id="ARBA00022737"/>
    </source>
</evidence>
<evidence type="ECO:0000313" key="5">
    <source>
        <dbReference type="EMBL" id="OAY82834.1"/>
    </source>
</evidence>
<evidence type="ECO:0000256" key="3">
    <source>
        <dbReference type="PROSITE-ProRule" id="PRU00708"/>
    </source>
</evidence>
<dbReference type="STRING" id="4615.A0A199W0N1"/>
<dbReference type="InterPro" id="IPR046960">
    <property type="entry name" value="PPR_At4g14850-like_plant"/>
</dbReference>
<feature type="domain" description="DYW" evidence="4">
    <location>
        <begin position="875"/>
        <end position="967"/>
    </location>
</feature>
<dbReference type="Pfam" id="PF14432">
    <property type="entry name" value="DYW_deaminase"/>
    <property type="match status" value="1"/>
</dbReference>
<dbReference type="NCBIfam" id="TIGR00756">
    <property type="entry name" value="PPR"/>
    <property type="match status" value="6"/>
</dbReference>
<dbReference type="InterPro" id="IPR011990">
    <property type="entry name" value="TPR-like_helical_dom_sf"/>
</dbReference>
<dbReference type="EMBL" id="LSRQ01000438">
    <property type="protein sequence ID" value="OAY82834.1"/>
    <property type="molecule type" value="Genomic_DNA"/>
</dbReference>
<dbReference type="FunFam" id="1.25.40.10:FF:000031">
    <property type="entry name" value="Pentatricopeptide repeat-containing protein mitochondrial"/>
    <property type="match status" value="1"/>
</dbReference>
<dbReference type="Gene3D" id="1.25.40.10">
    <property type="entry name" value="Tetratricopeptide repeat domain"/>
    <property type="match status" value="6"/>
</dbReference>
<gene>
    <name evidence="5" type="ORF">ACMD2_13675</name>
</gene>
<feature type="repeat" description="PPR" evidence="3">
    <location>
        <begin position="418"/>
        <end position="452"/>
    </location>
</feature>
<feature type="repeat" description="PPR" evidence="3">
    <location>
        <begin position="116"/>
        <end position="150"/>
    </location>
</feature>
<dbReference type="InterPro" id="IPR002885">
    <property type="entry name" value="PPR_rpt"/>
</dbReference>
<dbReference type="PROSITE" id="PS51375">
    <property type="entry name" value="PPR"/>
    <property type="match status" value="6"/>
</dbReference>
<dbReference type="Pfam" id="PF01535">
    <property type="entry name" value="PPR"/>
    <property type="match status" value="5"/>
</dbReference>
<keyword evidence="2" id="KW-0809">Transit peptide</keyword>
<dbReference type="Pfam" id="PF20431">
    <property type="entry name" value="E_motif"/>
    <property type="match status" value="1"/>
</dbReference>
<dbReference type="PANTHER" id="PTHR24015:SF1832">
    <property type="entry name" value="OS03G0241800 PROTEIN"/>
    <property type="match status" value="1"/>
</dbReference>
<dbReference type="InterPro" id="IPR046848">
    <property type="entry name" value="E_motif"/>
</dbReference>
<dbReference type="PANTHER" id="PTHR24015">
    <property type="entry name" value="OS07G0578800 PROTEIN-RELATED"/>
    <property type="match status" value="1"/>
</dbReference>
<sequence>MPSLRLAHHPTPAAHRLPRLLSSAAAAAAAAASASAVVAAAAASSSTSTPHLSSVDSSHLLRSCRTLRSLLQLHARLVVRGAISADSVRTLLLNAYSSFRRPDSALAVFNSSPDPDAVLWNSLIRSYTTSGDCDTAIRFYRRMLGCRTRPDKYTFTFALKACAGALDSETGALIHREIARRGLIGDVFIATGLVDMYCKLGMIASAREVFDSMPLLDVVAWNAMIGGFSQSGNPREAFALFRRMQVAGGAPDSVSILNLLPAICEYSALLLCREVHGLVIRRCLLAVVANGLVDTYCKCGSTVVARKVFDRLAGSRDGVSWGTMIAGYVYNSRYRDALELFQESRRLNVKLNRVLVVSALSAAAETADLDMGMSIHSYAVEEGVYFDVAVKTALVTMYAKCREMEKAELLFDGIQKRDIIAWSAMVSAFVQTGCPRKAISLFQEMQIDGIRPNRVTLSLGCVVGDGVVSNAGEAEKALQVFHQLQSIGQHPDSCTMVGVLPACALLNAIRDGAGMHGMVIKYGFESDLHVKNATIDMYAKCGDLPSSETLFLETKFYEDVISWNTMIAGYMHNGQASEAIATFHQMTSENIEPNLVSVVSVLPATAYLAALKEGLALHSYVIRLGFESHVPVGNCLIDMYSKCGKLDYACNFFNQMMYKDIVSWNVMLAGYALHGEAESAISLFSQVRDSGIEVDALTYLGALSACRHAGSVTEGKKIFESMRNNHRLEPHLEHYACMVDLLGRAGQLDDALSLIYTMPLAPDAAVWGALLGACKMHSNIRMGEIALENLSRLEPGNAAQYVVLSNIYAHVGRWTDARKLRAAMSLTGLNKTPGCSWVEIKNAYHAFIVGDQSHPQYESMRNLWNDLQAEMEKMGHVPDTTSVLQNVEEEEKEFFLDTHSERLAISFALLNTEAGTEIQIIKNLRVCGDCHTVTKLVSRITNRRIIVRDSSRFHHFENGICSCRDFW</sequence>
<dbReference type="InterPro" id="IPR032867">
    <property type="entry name" value="DYW_dom"/>
</dbReference>
<evidence type="ECO:0000259" key="4">
    <source>
        <dbReference type="Pfam" id="PF14432"/>
    </source>
</evidence>
<evidence type="ECO:0000256" key="2">
    <source>
        <dbReference type="ARBA" id="ARBA00022946"/>
    </source>
</evidence>
<comment type="caution">
    <text evidence="5">The sequence shown here is derived from an EMBL/GenBank/DDBJ whole genome shotgun (WGS) entry which is preliminary data.</text>
</comment>
<feature type="repeat" description="PPR" evidence="3">
    <location>
        <begin position="217"/>
        <end position="251"/>
    </location>
</feature>
<dbReference type="FunFam" id="1.25.40.10:FF:000073">
    <property type="entry name" value="Pentatricopeptide repeat-containing protein chloroplastic"/>
    <property type="match status" value="1"/>
</dbReference>
<dbReference type="GO" id="GO:0008270">
    <property type="term" value="F:zinc ion binding"/>
    <property type="evidence" value="ECO:0007669"/>
    <property type="project" value="InterPro"/>
</dbReference>
<dbReference type="AlphaFoldDB" id="A0A199W0N1"/>
<reference evidence="5 6" key="1">
    <citation type="journal article" date="2016" name="DNA Res.">
        <title>The draft genome of MD-2 pineapple using hybrid error correction of long reads.</title>
        <authorList>
            <person name="Redwan R.M."/>
            <person name="Saidin A."/>
            <person name="Kumar S.V."/>
        </authorList>
    </citation>
    <scope>NUCLEOTIDE SEQUENCE [LARGE SCALE GENOMIC DNA]</scope>
    <source>
        <strain evidence="6">cv. MD2</strain>
        <tissue evidence="5">Leaf</tissue>
    </source>
</reference>
<dbReference type="FunFam" id="1.25.40.10:FF:000366">
    <property type="entry name" value="Pentatricopeptide (PPR) repeat-containing protein"/>
    <property type="match status" value="1"/>
</dbReference>
<feature type="repeat" description="PPR" evidence="3">
    <location>
        <begin position="559"/>
        <end position="593"/>
    </location>
</feature>
<feature type="repeat" description="PPR" evidence="3">
    <location>
        <begin position="317"/>
        <end position="351"/>
    </location>
</feature>
<dbReference type="GO" id="GO:0009451">
    <property type="term" value="P:RNA modification"/>
    <property type="evidence" value="ECO:0007669"/>
    <property type="project" value="InterPro"/>
</dbReference>
<organism evidence="5 6">
    <name type="scientific">Ananas comosus</name>
    <name type="common">Pineapple</name>
    <name type="synonym">Ananas ananas</name>
    <dbReference type="NCBI Taxonomy" id="4615"/>
    <lineage>
        <taxon>Eukaryota</taxon>
        <taxon>Viridiplantae</taxon>
        <taxon>Streptophyta</taxon>
        <taxon>Embryophyta</taxon>
        <taxon>Tracheophyta</taxon>
        <taxon>Spermatophyta</taxon>
        <taxon>Magnoliopsida</taxon>
        <taxon>Liliopsida</taxon>
        <taxon>Poales</taxon>
        <taxon>Bromeliaceae</taxon>
        <taxon>Bromelioideae</taxon>
        <taxon>Ananas</taxon>
    </lineage>
</organism>
<proteinExistence type="predicted"/>
<dbReference type="Proteomes" id="UP000092600">
    <property type="component" value="Unassembled WGS sequence"/>
</dbReference>
<accession>A0A199W0N1</accession>
<dbReference type="GO" id="GO:0003723">
    <property type="term" value="F:RNA binding"/>
    <property type="evidence" value="ECO:0007669"/>
    <property type="project" value="InterPro"/>
</dbReference>
<evidence type="ECO:0000313" key="6">
    <source>
        <dbReference type="Proteomes" id="UP000092600"/>
    </source>
</evidence>